<dbReference type="AlphaFoldDB" id="A0AA41RUQ8"/>
<dbReference type="GO" id="GO:0005819">
    <property type="term" value="C:spindle"/>
    <property type="evidence" value="ECO:0007669"/>
    <property type="project" value="TreeGrafter"/>
</dbReference>
<dbReference type="GO" id="GO:0005737">
    <property type="term" value="C:cytoplasm"/>
    <property type="evidence" value="ECO:0007669"/>
    <property type="project" value="TreeGrafter"/>
</dbReference>
<protein>
    <submittedName>
        <fullName evidence="4">Uncharacterized protein</fullName>
    </submittedName>
</protein>
<keyword evidence="2" id="KW-0493">Microtubule</keyword>
<organism evidence="4 5">
    <name type="scientific">Papaver nudicaule</name>
    <name type="common">Iceland poppy</name>
    <dbReference type="NCBI Taxonomy" id="74823"/>
    <lineage>
        <taxon>Eukaryota</taxon>
        <taxon>Viridiplantae</taxon>
        <taxon>Streptophyta</taxon>
        <taxon>Embryophyta</taxon>
        <taxon>Tracheophyta</taxon>
        <taxon>Spermatophyta</taxon>
        <taxon>Magnoliopsida</taxon>
        <taxon>Ranunculales</taxon>
        <taxon>Papaveraceae</taxon>
        <taxon>Papaveroideae</taxon>
        <taxon>Papaver</taxon>
    </lineage>
</organism>
<dbReference type="InterPro" id="IPR007145">
    <property type="entry name" value="MAP65_Ase1_PRC1"/>
</dbReference>
<sequence length="360" mass="40565">LKAISTLAASKPNAKYDIEAKEAARPSRLTGNKKRCLPGLLRSVGAVKKDGGPFIQRKTKVASHADTSLCVGHLHQIWEEVGVSDDERHKTWIQMNQEFLDIYKRKIDQAAKSRACFPQVSESANCYALEQLLEHIWCDCVKDDERNKILRQIDEECLDVFKRKVDEASKTRADLHQELADAKIELARLASGKKTVPDKSTGTIKEQLAAIYLQLEHLGVSVGNVAIADSSTLQETVGELCYVLGMDSVRILHEVHPSLTGLRSESINNKTLSKLTNIVKDLKELKMTRLTELQELAEQLLCMWEMMDTSPEERSKFAYVTDCIEATVDNVTTYGALDLDLINEAQDELRRLQDKYHNLK</sequence>
<dbReference type="GO" id="GO:0008017">
    <property type="term" value="F:microtubule binding"/>
    <property type="evidence" value="ECO:0007669"/>
    <property type="project" value="InterPro"/>
</dbReference>
<dbReference type="PANTHER" id="PTHR19321">
    <property type="entry name" value="PROTEIN REGULATOR OF CYTOKINESIS 1 PRC1-RELATED"/>
    <property type="match status" value="1"/>
</dbReference>
<dbReference type="PANTHER" id="PTHR19321:SF41">
    <property type="entry name" value="FASCETTO-RELATED"/>
    <property type="match status" value="1"/>
</dbReference>
<dbReference type="Proteomes" id="UP001177140">
    <property type="component" value="Unassembled WGS sequence"/>
</dbReference>
<feature type="coiled-coil region" evidence="3">
    <location>
        <begin position="158"/>
        <end position="185"/>
    </location>
</feature>
<accession>A0AA41RUQ8</accession>
<evidence type="ECO:0000313" key="4">
    <source>
        <dbReference type="EMBL" id="MCL7024704.1"/>
    </source>
</evidence>
<proteinExistence type="inferred from homology"/>
<dbReference type="GO" id="GO:0000226">
    <property type="term" value="P:microtubule cytoskeleton organization"/>
    <property type="evidence" value="ECO:0007669"/>
    <property type="project" value="InterPro"/>
</dbReference>
<keyword evidence="3" id="KW-0175">Coiled coil</keyword>
<feature type="non-terminal residue" evidence="4">
    <location>
        <position position="1"/>
    </location>
</feature>
<evidence type="ECO:0000313" key="5">
    <source>
        <dbReference type="Proteomes" id="UP001177140"/>
    </source>
</evidence>
<dbReference type="Pfam" id="PF03999">
    <property type="entry name" value="MAP65_ASE1"/>
    <property type="match status" value="2"/>
</dbReference>
<evidence type="ECO:0000256" key="1">
    <source>
        <dbReference type="ARBA" id="ARBA00006187"/>
    </source>
</evidence>
<keyword evidence="5" id="KW-1185">Reference proteome</keyword>
<evidence type="ECO:0000256" key="2">
    <source>
        <dbReference type="ARBA" id="ARBA00022701"/>
    </source>
</evidence>
<dbReference type="GO" id="GO:0005874">
    <property type="term" value="C:microtubule"/>
    <property type="evidence" value="ECO:0007669"/>
    <property type="project" value="UniProtKB-KW"/>
</dbReference>
<gene>
    <name evidence="4" type="ORF">MKW94_001523</name>
</gene>
<comment type="caution">
    <text evidence="4">The sequence shown here is derived from an EMBL/GenBank/DDBJ whole genome shotgun (WGS) entry which is preliminary data.</text>
</comment>
<evidence type="ECO:0000256" key="3">
    <source>
        <dbReference type="SAM" id="Coils"/>
    </source>
</evidence>
<name>A0AA41RUQ8_PAPNU</name>
<comment type="similarity">
    <text evidence="1">Belongs to the MAP65/ASE1 family.</text>
</comment>
<dbReference type="EMBL" id="JAJJMA010037385">
    <property type="protein sequence ID" value="MCL7024704.1"/>
    <property type="molecule type" value="Genomic_DNA"/>
</dbReference>
<feature type="non-terminal residue" evidence="4">
    <location>
        <position position="360"/>
    </location>
</feature>
<reference evidence="4" key="1">
    <citation type="submission" date="2022-03" db="EMBL/GenBank/DDBJ databases">
        <title>A functionally conserved STORR gene fusion in Papaver species that diverged 16.8 million years ago.</title>
        <authorList>
            <person name="Catania T."/>
        </authorList>
    </citation>
    <scope>NUCLEOTIDE SEQUENCE</scope>
    <source>
        <strain evidence="4">S-191538</strain>
    </source>
</reference>